<proteinExistence type="inferred from homology"/>
<comment type="subcellular location">
    <subcellularLocation>
        <location evidence="1">Nucleus</location>
    </subcellularLocation>
</comment>
<dbReference type="GO" id="GO:0005634">
    <property type="term" value="C:nucleus"/>
    <property type="evidence" value="ECO:0007669"/>
    <property type="project" value="UniProtKB-SubCell"/>
</dbReference>
<gene>
    <name evidence="6" type="ORF">METBIDRAFT_39875</name>
</gene>
<dbReference type="Pfam" id="PF06246">
    <property type="entry name" value="Isy1"/>
    <property type="match status" value="1"/>
</dbReference>
<dbReference type="InterPro" id="IPR009360">
    <property type="entry name" value="Isy1"/>
</dbReference>
<dbReference type="OrthoDB" id="1739576at2759"/>
<evidence type="ECO:0000256" key="5">
    <source>
        <dbReference type="ARBA" id="ARBA00023242"/>
    </source>
</evidence>
<feature type="non-terminal residue" evidence="6">
    <location>
        <position position="1"/>
    </location>
</feature>
<dbReference type="EMBL" id="LXTC01000002">
    <property type="protein sequence ID" value="OBA22095.1"/>
    <property type="molecule type" value="Genomic_DNA"/>
</dbReference>
<dbReference type="Gene3D" id="1.10.287.660">
    <property type="entry name" value="Helix hairpin bin"/>
    <property type="match status" value="1"/>
</dbReference>
<comment type="similarity">
    <text evidence="2">Belongs to the ISY1 family.</text>
</comment>
<keyword evidence="5" id="KW-0539">Nucleus</keyword>
<keyword evidence="4" id="KW-0507">mRNA processing</keyword>
<name>A0A1A0HDP1_9ASCO</name>
<dbReference type="SUPFAM" id="SSF140102">
    <property type="entry name" value="ISY1 domain-like"/>
    <property type="match status" value="1"/>
</dbReference>
<dbReference type="GeneID" id="30030168"/>
<keyword evidence="4" id="KW-0508">mRNA splicing</keyword>
<comment type="caution">
    <text evidence="6">The sequence shown here is derived from an EMBL/GenBank/DDBJ whole genome shotgun (WGS) entry which is preliminary data.</text>
</comment>
<accession>A0A1A0HDP1</accession>
<evidence type="ECO:0000256" key="1">
    <source>
        <dbReference type="ARBA" id="ARBA00004123"/>
    </source>
</evidence>
<keyword evidence="7" id="KW-1185">Reference proteome</keyword>
<reference evidence="6 7" key="1">
    <citation type="submission" date="2016-05" db="EMBL/GenBank/DDBJ databases">
        <title>Comparative genomics of biotechnologically important yeasts.</title>
        <authorList>
            <consortium name="DOE Joint Genome Institute"/>
            <person name="Riley R."/>
            <person name="Haridas S."/>
            <person name="Wolfe K.H."/>
            <person name="Lopes M.R."/>
            <person name="Hittinger C.T."/>
            <person name="Goker M."/>
            <person name="Salamov A."/>
            <person name="Wisecaver J."/>
            <person name="Long T.M."/>
            <person name="Aerts A.L."/>
            <person name="Barry K."/>
            <person name="Choi C."/>
            <person name="Clum A."/>
            <person name="Coughlan A.Y."/>
            <person name="Deshpande S."/>
            <person name="Douglass A.P."/>
            <person name="Hanson S.J."/>
            <person name="Klenk H.-P."/>
            <person name="LaButti K."/>
            <person name="Lapidus A."/>
            <person name="Lindquist E."/>
            <person name="Lipzen A."/>
            <person name="Meier-kolthoff J.P."/>
            <person name="Ohm R.A."/>
            <person name="Otillar R.P."/>
            <person name="Pangilinan J."/>
            <person name="Peng Y."/>
            <person name="Rokas A."/>
            <person name="Rosa C.A."/>
            <person name="Scheuner C."/>
            <person name="Sibirny A.A."/>
            <person name="Slot J.C."/>
            <person name="Stielow J.B."/>
            <person name="Sun H."/>
            <person name="Kurtzman C.P."/>
            <person name="Blackwell M."/>
            <person name="Grigoriev I.V."/>
            <person name="Jeffries T.W."/>
        </authorList>
    </citation>
    <scope>NUCLEOTIDE SEQUENCE [LARGE SCALE GENOMIC DNA]</scope>
    <source>
        <strain evidence="6 7">NRRL YB-4993</strain>
    </source>
</reference>
<evidence type="ECO:0000256" key="2">
    <source>
        <dbReference type="ARBA" id="ARBA00007002"/>
    </source>
</evidence>
<dbReference type="GO" id="GO:0000350">
    <property type="term" value="P:generation of catalytic spliceosome for second transesterification step"/>
    <property type="evidence" value="ECO:0007669"/>
    <property type="project" value="InterPro"/>
</dbReference>
<evidence type="ECO:0000313" key="7">
    <source>
        <dbReference type="Proteomes" id="UP000092555"/>
    </source>
</evidence>
<dbReference type="STRING" id="869754.A0A1A0HDP1"/>
<evidence type="ECO:0000313" key="6">
    <source>
        <dbReference type="EMBL" id="OBA22095.1"/>
    </source>
</evidence>
<dbReference type="PANTHER" id="PTHR13021">
    <property type="entry name" value="PRE-MRNA-SPLICING FACTOR ISY1"/>
    <property type="match status" value="1"/>
</dbReference>
<dbReference type="InterPro" id="IPR029012">
    <property type="entry name" value="Helix_hairpin_bin_sf"/>
</dbReference>
<dbReference type="AlphaFoldDB" id="A0A1A0HDP1"/>
<sequence length="228" mass="25435">LVACVSAMSRNKEKSQSGLHRYYEQKIQDAGVVRIDAGNRPRKVQSVETIAEAELWRRAVMSEMLAKMAAVNDPSLGADELRAANDALNRIYAEKRAWEHHILSLGGNDYIRYEKKIGTRVRGKTYFGRAKELPEARVGEKIHVGQGCSGQPGLSLAYYGVHEGALWDKSIDASKERVRAEINGAVGEKVFASAGMEAKLQEGGHSQKAVERWLVERKKRELMARLML</sequence>
<organism evidence="6 7">
    <name type="scientific">Metschnikowia bicuspidata var. bicuspidata NRRL YB-4993</name>
    <dbReference type="NCBI Taxonomy" id="869754"/>
    <lineage>
        <taxon>Eukaryota</taxon>
        <taxon>Fungi</taxon>
        <taxon>Dikarya</taxon>
        <taxon>Ascomycota</taxon>
        <taxon>Saccharomycotina</taxon>
        <taxon>Pichiomycetes</taxon>
        <taxon>Metschnikowiaceae</taxon>
        <taxon>Metschnikowia</taxon>
    </lineage>
</organism>
<dbReference type="Proteomes" id="UP000092555">
    <property type="component" value="Unassembled WGS sequence"/>
</dbReference>
<dbReference type="InterPro" id="IPR037200">
    <property type="entry name" value="Isy1_sf"/>
</dbReference>
<protein>
    <recommendedName>
        <fullName evidence="3">Pre-mRNA-splicing factor ISY1</fullName>
    </recommendedName>
</protein>
<evidence type="ECO:0000256" key="3">
    <source>
        <dbReference type="ARBA" id="ARBA00019194"/>
    </source>
</evidence>
<evidence type="ECO:0000256" key="4">
    <source>
        <dbReference type="ARBA" id="ARBA00023187"/>
    </source>
</evidence>
<dbReference type="RefSeq" id="XP_018712591.1">
    <property type="nucleotide sequence ID" value="XM_018857192.1"/>
</dbReference>